<accession>A0ABC8TBN2</accession>
<evidence type="ECO:0000313" key="1">
    <source>
        <dbReference type="EMBL" id="CAK9166815.1"/>
    </source>
</evidence>
<evidence type="ECO:0000313" key="2">
    <source>
        <dbReference type="Proteomes" id="UP001642360"/>
    </source>
</evidence>
<keyword evidence="2" id="KW-1185">Reference proteome</keyword>
<name>A0ABC8TBN2_9AQUA</name>
<sequence length="77" mass="8668">MGAPRIGYLPVEHMQLQYNEKQVEDVNSLATELAKVTAKERALLEQCKDFLSMLTAAQVKDCSLRTHILLHNRVSTA</sequence>
<organism evidence="1 2">
    <name type="scientific">Ilex paraguariensis</name>
    <name type="common">yerba mate</name>
    <dbReference type="NCBI Taxonomy" id="185542"/>
    <lineage>
        <taxon>Eukaryota</taxon>
        <taxon>Viridiplantae</taxon>
        <taxon>Streptophyta</taxon>
        <taxon>Embryophyta</taxon>
        <taxon>Tracheophyta</taxon>
        <taxon>Spermatophyta</taxon>
        <taxon>Magnoliopsida</taxon>
        <taxon>eudicotyledons</taxon>
        <taxon>Gunneridae</taxon>
        <taxon>Pentapetalae</taxon>
        <taxon>asterids</taxon>
        <taxon>campanulids</taxon>
        <taxon>Aquifoliales</taxon>
        <taxon>Aquifoliaceae</taxon>
        <taxon>Ilex</taxon>
    </lineage>
</organism>
<dbReference type="PANTHER" id="PTHR31807">
    <property type="entry name" value="AUGMIN FAMILY MEMBER"/>
    <property type="match status" value="1"/>
</dbReference>
<protein>
    <submittedName>
        <fullName evidence="1">Uncharacterized protein</fullName>
    </submittedName>
</protein>
<dbReference type="AlphaFoldDB" id="A0ABC8TBN2"/>
<dbReference type="PANTHER" id="PTHR31807:SF2">
    <property type="entry name" value="PROTEIN SNOWY COTYLEDON 3"/>
    <property type="match status" value="1"/>
</dbReference>
<comment type="caution">
    <text evidence="1">The sequence shown here is derived from an EMBL/GenBank/DDBJ whole genome shotgun (WGS) entry which is preliminary data.</text>
</comment>
<gene>
    <name evidence="1" type="ORF">ILEXP_LOCUS36055</name>
</gene>
<dbReference type="Proteomes" id="UP001642360">
    <property type="component" value="Unassembled WGS sequence"/>
</dbReference>
<proteinExistence type="predicted"/>
<reference evidence="1 2" key="1">
    <citation type="submission" date="2024-02" db="EMBL/GenBank/DDBJ databases">
        <authorList>
            <person name="Vignale AGUSTIN F."/>
            <person name="Sosa J E."/>
            <person name="Modenutti C."/>
        </authorList>
    </citation>
    <scope>NUCLEOTIDE SEQUENCE [LARGE SCALE GENOMIC DNA]</scope>
</reference>
<dbReference type="EMBL" id="CAUOFW020004696">
    <property type="protein sequence ID" value="CAK9166815.1"/>
    <property type="molecule type" value="Genomic_DNA"/>
</dbReference>